<feature type="domain" description="TonB-dependent receptor plug" evidence="15">
    <location>
        <begin position="59"/>
        <end position="168"/>
    </location>
</feature>
<organism evidence="16 17">
    <name type="scientific">Nitrococcus mobilis Nb-231</name>
    <dbReference type="NCBI Taxonomy" id="314278"/>
    <lineage>
        <taxon>Bacteria</taxon>
        <taxon>Pseudomonadati</taxon>
        <taxon>Pseudomonadota</taxon>
        <taxon>Gammaproteobacteria</taxon>
        <taxon>Chromatiales</taxon>
        <taxon>Ectothiorhodospiraceae</taxon>
        <taxon>Nitrococcus</taxon>
    </lineage>
</organism>
<dbReference type="GO" id="GO:0009279">
    <property type="term" value="C:cell outer membrane"/>
    <property type="evidence" value="ECO:0007669"/>
    <property type="project" value="UniProtKB-SubCell"/>
</dbReference>
<keyword evidence="6 13" id="KW-0732">Signal</keyword>
<evidence type="ECO:0000256" key="3">
    <source>
        <dbReference type="ARBA" id="ARBA00022448"/>
    </source>
</evidence>
<dbReference type="GO" id="GO:0044718">
    <property type="term" value="P:siderophore transmembrane transport"/>
    <property type="evidence" value="ECO:0007669"/>
    <property type="project" value="TreeGrafter"/>
</dbReference>
<protein>
    <submittedName>
        <fullName evidence="16">TonB-dependent receptor protein</fullName>
    </submittedName>
</protein>
<comment type="subcellular location">
    <subcellularLocation>
        <location evidence="1 11">Cell outer membrane</location>
        <topology evidence="1 11">Multi-pass membrane protein</topology>
    </subcellularLocation>
</comment>
<dbReference type="SUPFAM" id="SSF56935">
    <property type="entry name" value="Porins"/>
    <property type="match status" value="1"/>
</dbReference>
<dbReference type="AlphaFoldDB" id="A4BV18"/>
<dbReference type="EMBL" id="AAOF01000022">
    <property type="protein sequence ID" value="EAR20439.1"/>
    <property type="molecule type" value="Genomic_DNA"/>
</dbReference>
<feature type="chain" id="PRO_5002666766" evidence="13">
    <location>
        <begin position="22"/>
        <end position="693"/>
    </location>
</feature>
<evidence type="ECO:0000256" key="11">
    <source>
        <dbReference type="PROSITE-ProRule" id="PRU01360"/>
    </source>
</evidence>
<evidence type="ECO:0000256" key="8">
    <source>
        <dbReference type="ARBA" id="ARBA00023136"/>
    </source>
</evidence>
<accession>A4BV18</accession>
<keyword evidence="7 12" id="KW-0798">TonB box</keyword>
<feature type="domain" description="TonB-dependent receptor-like beta-barrel" evidence="14">
    <location>
        <begin position="240"/>
        <end position="653"/>
    </location>
</feature>
<evidence type="ECO:0000313" key="17">
    <source>
        <dbReference type="Proteomes" id="UP000003374"/>
    </source>
</evidence>
<dbReference type="InterPro" id="IPR037066">
    <property type="entry name" value="Plug_dom_sf"/>
</dbReference>
<feature type="signal peptide" evidence="13">
    <location>
        <begin position="1"/>
        <end position="21"/>
    </location>
</feature>
<dbReference type="InterPro" id="IPR012910">
    <property type="entry name" value="Plug_dom"/>
</dbReference>
<dbReference type="Gene3D" id="2.40.170.20">
    <property type="entry name" value="TonB-dependent receptor, beta-barrel domain"/>
    <property type="match status" value="1"/>
</dbReference>
<dbReference type="InterPro" id="IPR039426">
    <property type="entry name" value="TonB-dep_rcpt-like"/>
</dbReference>
<reference evidence="16 17" key="1">
    <citation type="submission" date="2006-02" db="EMBL/GenBank/DDBJ databases">
        <authorList>
            <person name="Waterbury J."/>
            <person name="Ferriera S."/>
            <person name="Johnson J."/>
            <person name="Kravitz S."/>
            <person name="Halpern A."/>
            <person name="Remington K."/>
            <person name="Beeson K."/>
            <person name="Tran B."/>
            <person name="Rogers Y.-H."/>
            <person name="Friedman R."/>
            <person name="Venter J.C."/>
        </authorList>
    </citation>
    <scope>NUCLEOTIDE SEQUENCE [LARGE SCALE GENOMIC DNA]</scope>
    <source>
        <strain evidence="16 17">Nb-231</strain>
    </source>
</reference>
<evidence type="ECO:0000256" key="13">
    <source>
        <dbReference type="SAM" id="SignalP"/>
    </source>
</evidence>
<keyword evidence="9 16" id="KW-0675">Receptor</keyword>
<dbReference type="RefSeq" id="WP_005003678.1">
    <property type="nucleotide sequence ID" value="NZ_CH672427.1"/>
</dbReference>
<evidence type="ECO:0000256" key="2">
    <source>
        <dbReference type="ARBA" id="ARBA00008143"/>
    </source>
</evidence>
<evidence type="ECO:0000256" key="1">
    <source>
        <dbReference type="ARBA" id="ARBA00004571"/>
    </source>
</evidence>
<evidence type="ECO:0000256" key="5">
    <source>
        <dbReference type="ARBA" id="ARBA00022692"/>
    </source>
</evidence>
<evidence type="ECO:0000313" key="16">
    <source>
        <dbReference type="EMBL" id="EAR20439.1"/>
    </source>
</evidence>
<dbReference type="InterPro" id="IPR000531">
    <property type="entry name" value="Beta-barrel_TonB"/>
</dbReference>
<dbReference type="GO" id="GO:0015344">
    <property type="term" value="F:siderophore uptake transmembrane transporter activity"/>
    <property type="evidence" value="ECO:0007669"/>
    <property type="project" value="TreeGrafter"/>
</dbReference>
<dbReference type="PROSITE" id="PS52016">
    <property type="entry name" value="TONB_DEPENDENT_REC_3"/>
    <property type="match status" value="1"/>
</dbReference>
<proteinExistence type="inferred from homology"/>
<dbReference type="Proteomes" id="UP000003374">
    <property type="component" value="Unassembled WGS sequence"/>
</dbReference>
<evidence type="ECO:0000259" key="14">
    <source>
        <dbReference type="Pfam" id="PF00593"/>
    </source>
</evidence>
<keyword evidence="3 11" id="KW-0813">Transport</keyword>
<evidence type="ECO:0000256" key="12">
    <source>
        <dbReference type="RuleBase" id="RU003357"/>
    </source>
</evidence>
<evidence type="ECO:0000256" key="9">
    <source>
        <dbReference type="ARBA" id="ARBA00023170"/>
    </source>
</evidence>
<sequence>MTHRKSILSAIFLLLALPAAAAQPVKLPAVVVKGSAETDRNFSPSLTSPDIEVARERIERTPGGVDVIDAEEYKAGRVSTLQDALKFSPGVYVQPRFGSEESRLSIRGSGLQRTFHLRGIMLLQDGVPINKADGGGDFQGLEPLATRYIEVQRGANALQYGSTTLGGAINFVTPTGYDAAPFQLRVEGGSFNYLRGQASVAGVKGDADYYLSLSHFSQEGFRDHADQNTQRLFSDVGYRFSDNLESRLYFSGIITDSELPGTLTKAQLKDDPRQANAFSVMGDQKRDFNRARVATKTTYRFGDSRIEGSLFYTYEHLNHPIFQVLDIEYNDYGAYLRYISEAELFGRQNIFTLGFSPQRGTARDDRFVNVGGQEGVRTNKLFQVAENYTLFAENQHYVIPKLAIVVGAQYTLARRKLDDRFFDDGVDNSFDRNYWNFSPKLGARYEFTPHNQIYGNISKSFEPPSFAELAGGPNVTQNSAQKAWTFEIGTRGDTECRSCLPGMTHLGWDLTYYYADVKDELLSLVDPATGLPLGTVNANDTIHQGVEVGLSLEFLNHLALRSAYLWNDFRFDDDPVFGDNKLAGIPEHLLNTEFLYQHASGFYAGPNFTWSPSDFAVDHANTLFNDNYAVLGFKLGYKPSTLQGFSGFIDIRNILNKKYAADTGVLANANGMDAAAFLPGDGVSAYAGIEWRL</sequence>
<comment type="similarity">
    <text evidence="2">Belongs to the TonB-dependent receptor family. Hemoglobin/haptoglobin binding protein subfamily.</text>
</comment>
<dbReference type="Pfam" id="PF00593">
    <property type="entry name" value="TonB_dep_Rec_b-barrel"/>
    <property type="match status" value="1"/>
</dbReference>
<dbReference type="InterPro" id="IPR036942">
    <property type="entry name" value="Beta-barrel_TonB_sf"/>
</dbReference>
<comment type="caution">
    <text evidence="16">The sequence shown here is derived from an EMBL/GenBank/DDBJ whole genome shotgun (WGS) entry which is preliminary data.</text>
</comment>
<dbReference type="eggNOG" id="COG4772">
    <property type="taxonomic scope" value="Bacteria"/>
</dbReference>
<keyword evidence="4 11" id="KW-1134">Transmembrane beta strand</keyword>
<keyword evidence="17" id="KW-1185">Reference proteome</keyword>
<dbReference type="HOGENOM" id="CLU_008287_13_1_6"/>
<keyword evidence="8 11" id="KW-0472">Membrane</keyword>
<evidence type="ECO:0000256" key="6">
    <source>
        <dbReference type="ARBA" id="ARBA00022729"/>
    </source>
</evidence>
<evidence type="ECO:0000256" key="7">
    <source>
        <dbReference type="ARBA" id="ARBA00023077"/>
    </source>
</evidence>
<dbReference type="CDD" id="cd01347">
    <property type="entry name" value="ligand_gated_channel"/>
    <property type="match status" value="1"/>
</dbReference>
<dbReference type="PANTHER" id="PTHR30069">
    <property type="entry name" value="TONB-DEPENDENT OUTER MEMBRANE RECEPTOR"/>
    <property type="match status" value="1"/>
</dbReference>
<dbReference type="Gene3D" id="2.170.130.10">
    <property type="entry name" value="TonB-dependent receptor, plug domain"/>
    <property type="match status" value="1"/>
</dbReference>
<dbReference type="OrthoDB" id="9760620at2"/>
<name>A4BV18_9GAMM</name>
<evidence type="ECO:0000259" key="15">
    <source>
        <dbReference type="Pfam" id="PF07715"/>
    </source>
</evidence>
<dbReference type="Pfam" id="PF07715">
    <property type="entry name" value="Plug"/>
    <property type="match status" value="1"/>
</dbReference>
<keyword evidence="10 11" id="KW-0998">Cell outer membrane</keyword>
<dbReference type="STRING" id="314278.NB231_13961"/>
<gene>
    <name evidence="16" type="ORF">NB231_13961</name>
</gene>
<dbReference type="PANTHER" id="PTHR30069:SF29">
    <property type="entry name" value="HEMOGLOBIN AND HEMOGLOBIN-HAPTOGLOBIN-BINDING PROTEIN 1-RELATED"/>
    <property type="match status" value="1"/>
</dbReference>
<keyword evidence="5 11" id="KW-0812">Transmembrane</keyword>
<evidence type="ECO:0000256" key="4">
    <source>
        <dbReference type="ARBA" id="ARBA00022452"/>
    </source>
</evidence>
<evidence type="ECO:0000256" key="10">
    <source>
        <dbReference type="ARBA" id="ARBA00023237"/>
    </source>
</evidence>